<accession>A0A6M3X6G3</accession>
<gene>
    <name evidence="1" type="ORF">MM171B03506_0003</name>
</gene>
<dbReference type="EMBL" id="MT143957">
    <property type="protein sequence ID" value="QJH93219.1"/>
    <property type="molecule type" value="Genomic_DNA"/>
</dbReference>
<name>A0A6M3X6G3_9ZZZZ</name>
<protein>
    <submittedName>
        <fullName evidence="1">Uncharacterized protein</fullName>
    </submittedName>
</protein>
<evidence type="ECO:0000313" key="1">
    <source>
        <dbReference type="EMBL" id="QJH93219.1"/>
    </source>
</evidence>
<reference evidence="1" key="1">
    <citation type="submission" date="2020-03" db="EMBL/GenBank/DDBJ databases">
        <title>The deep terrestrial virosphere.</title>
        <authorList>
            <person name="Holmfeldt K."/>
            <person name="Nilsson E."/>
            <person name="Simone D."/>
            <person name="Lopez-Fernandez M."/>
            <person name="Wu X."/>
            <person name="de Brujin I."/>
            <person name="Lundin D."/>
            <person name="Andersson A."/>
            <person name="Bertilsson S."/>
            <person name="Dopson M."/>
        </authorList>
    </citation>
    <scope>NUCLEOTIDE SEQUENCE</scope>
    <source>
        <strain evidence="1">MM171B03506</strain>
    </source>
</reference>
<organism evidence="1">
    <name type="scientific">viral metagenome</name>
    <dbReference type="NCBI Taxonomy" id="1070528"/>
    <lineage>
        <taxon>unclassified sequences</taxon>
        <taxon>metagenomes</taxon>
        <taxon>organismal metagenomes</taxon>
    </lineage>
</organism>
<sequence>MKVCKKCGTQYVLCNFGVPHEVQLCDCEDPQEEKKVQDDPRFPEWKPDEKTQKTTVLYHMSYAHEDQAKKEGIEWWGSNIQYWLRKFTRKQLLEIHQKYHNGGS</sequence>
<proteinExistence type="predicted"/>
<dbReference type="AlphaFoldDB" id="A0A6M3X6G3"/>